<evidence type="ECO:0000256" key="1">
    <source>
        <dbReference type="SAM" id="MobiDB-lite"/>
    </source>
</evidence>
<organism evidence="2 3">
    <name type="scientific">Dentiscutata erythropus</name>
    <dbReference type="NCBI Taxonomy" id="1348616"/>
    <lineage>
        <taxon>Eukaryota</taxon>
        <taxon>Fungi</taxon>
        <taxon>Fungi incertae sedis</taxon>
        <taxon>Mucoromycota</taxon>
        <taxon>Glomeromycotina</taxon>
        <taxon>Glomeromycetes</taxon>
        <taxon>Diversisporales</taxon>
        <taxon>Gigasporaceae</taxon>
        <taxon>Dentiscutata</taxon>
    </lineage>
</organism>
<feature type="region of interest" description="Disordered" evidence="1">
    <location>
        <begin position="1"/>
        <end position="25"/>
    </location>
</feature>
<evidence type="ECO:0000313" key="3">
    <source>
        <dbReference type="Proteomes" id="UP000789405"/>
    </source>
</evidence>
<reference evidence="2" key="1">
    <citation type="submission" date="2021-06" db="EMBL/GenBank/DDBJ databases">
        <authorList>
            <person name="Kallberg Y."/>
            <person name="Tangrot J."/>
            <person name="Rosling A."/>
        </authorList>
    </citation>
    <scope>NUCLEOTIDE SEQUENCE</scope>
    <source>
        <strain evidence="2">MA453B</strain>
    </source>
</reference>
<comment type="caution">
    <text evidence="2">The sequence shown here is derived from an EMBL/GenBank/DDBJ whole genome shotgun (WGS) entry which is preliminary data.</text>
</comment>
<dbReference type="Proteomes" id="UP000789405">
    <property type="component" value="Unassembled WGS sequence"/>
</dbReference>
<gene>
    <name evidence="2" type="ORF">DERYTH_LOCUS20531</name>
</gene>
<keyword evidence="3" id="KW-1185">Reference proteome</keyword>
<proteinExistence type="predicted"/>
<name>A0A9N9JMU0_9GLOM</name>
<accession>A0A9N9JMU0</accession>
<dbReference type="EMBL" id="CAJVPY010024361">
    <property type="protein sequence ID" value="CAG8786572.1"/>
    <property type="molecule type" value="Genomic_DNA"/>
</dbReference>
<dbReference type="AlphaFoldDB" id="A0A9N9JMU0"/>
<evidence type="ECO:0000313" key="2">
    <source>
        <dbReference type="EMBL" id="CAG8786572.1"/>
    </source>
</evidence>
<protein>
    <submittedName>
        <fullName evidence="2">7556_t:CDS:1</fullName>
    </submittedName>
</protein>
<sequence length="65" mass="7409">SIEQEGTEGSCRKPAMASHRKPVLASHRNSWWPALYEEQLTLADNGKVKVLTQNNKHNPAKRHVY</sequence>
<feature type="non-terminal residue" evidence="2">
    <location>
        <position position="1"/>
    </location>
</feature>